<evidence type="ECO:0000313" key="5">
    <source>
        <dbReference type="Proteomes" id="UP001501771"/>
    </source>
</evidence>
<dbReference type="Pfam" id="PF00378">
    <property type="entry name" value="ECH_1"/>
    <property type="match status" value="1"/>
</dbReference>
<accession>A0ABN3A032</accession>
<dbReference type="CDD" id="cd06558">
    <property type="entry name" value="crotonase-like"/>
    <property type="match status" value="1"/>
</dbReference>
<keyword evidence="3" id="KW-0456">Lyase</keyword>
<protein>
    <submittedName>
        <fullName evidence="4">Crotonase/enoyl-CoA hydratase family protein</fullName>
    </submittedName>
</protein>
<dbReference type="PANTHER" id="PTHR11941:SF169">
    <property type="entry name" value="(7AS)-7A-METHYL-1,5-DIOXO-2,3,5,6,7,7A-HEXAHYDRO-1H-INDENE-CARBOXYL-COA HYDROLASE"/>
    <property type="match status" value="1"/>
</dbReference>
<dbReference type="NCBIfam" id="NF005864">
    <property type="entry name" value="PRK07799.1"/>
    <property type="match status" value="1"/>
</dbReference>
<comment type="similarity">
    <text evidence="1">Belongs to the enoyl-CoA hydratase/isomerase family.</text>
</comment>
<dbReference type="InterPro" id="IPR014748">
    <property type="entry name" value="Enoyl-CoA_hydra_C"/>
</dbReference>
<sequence length="267" mass="28032">MSSPAETAPHCLVEQVGHTLVVTMNRPESRNALSGEMLAIMSEAWDRVNSDDSVRVAILTGAGGSFCAGADLKAMSQSAPSDSFESGAFDPSAIKSLLKGFRLTKPLVAAVEGAAIAGGTEILQATDIRVAGESARFGVSEPRWGLYPLGGSAVRLVRQISYTVAADLLLTGRHIKAPEAKEIGLIGHVVPDGSALEKAHEIAGMIAANGPLAVQAVLRTMRDSEGRHEDDCWKDDAAVGAAVFASEDAKEGPRAFAEKRQPVFRGR</sequence>
<dbReference type="InterPro" id="IPR029045">
    <property type="entry name" value="ClpP/crotonase-like_dom_sf"/>
</dbReference>
<dbReference type="SUPFAM" id="SSF52096">
    <property type="entry name" value="ClpP/crotonase"/>
    <property type="match status" value="1"/>
</dbReference>
<dbReference type="RefSeq" id="WP_344154645.1">
    <property type="nucleotide sequence ID" value="NZ_BAAAQR010000011.1"/>
</dbReference>
<evidence type="ECO:0000256" key="1">
    <source>
        <dbReference type="ARBA" id="ARBA00005254"/>
    </source>
</evidence>
<comment type="caution">
    <text evidence="4">The sequence shown here is derived from an EMBL/GenBank/DDBJ whole genome shotgun (WGS) entry which is preliminary data.</text>
</comment>
<evidence type="ECO:0000256" key="2">
    <source>
        <dbReference type="ARBA" id="ARBA00023098"/>
    </source>
</evidence>
<dbReference type="Gene3D" id="1.10.12.10">
    <property type="entry name" value="Lyase 2-enoyl-coa Hydratase, Chain A, domain 2"/>
    <property type="match status" value="1"/>
</dbReference>
<dbReference type="PANTHER" id="PTHR11941">
    <property type="entry name" value="ENOYL-COA HYDRATASE-RELATED"/>
    <property type="match status" value="1"/>
</dbReference>
<evidence type="ECO:0000313" key="4">
    <source>
        <dbReference type="EMBL" id="GAA2151155.1"/>
    </source>
</evidence>
<evidence type="ECO:0000256" key="3">
    <source>
        <dbReference type="ARBA" id="ARBA00023239"/>
    </source>
</evidence>
<dbReference type="Proteomes" id="UP001501771">
    <property type="component" value="Unassembled WGS sequence"/>
</dbReference>
<name>A0ABN3A032_9ACTN</name>
<organism evidence="4 5">
    <name type="scientific">Nocardioides koreensis</name>
    <dbReference type="NCBI Taxonomy" id="433651"/>
    <lineage>
        <taxon>Bacteria</taxon>
        <taxon>Bacillati</taxon>
        <taxon>Actinomycetota</taxon>
        <taxon>Actinomycetes</taxon>
        <taxon>Propionibacteriales</taxon>
        <taxon>Nocardioidaceae</taxon>
        <taxon>Nocardioides</taxon>
    </lineage>
</organism>
<proteinExistence type="inferred from homology"/>
<dbReference type="InterPro" id="IPR001753">
    <property type="entry name" value="Enoyl-CoA_hydra/iso"/>
</dbReference>
<reference evidence="4 5" key="1">
    <citation type="journal article" date="2019" name="Int. J. Syst. Evol. Microbiol.">
        <title>The Global Catalogue of Microorganisms (GCM) 10K type strain sequencing project: providing services to taxonomists for standard genome sequencing and annotation.</title>
        <authorList>
            <consortium name="The Broad Institute Genomics Platform"/>
            <consortium name="The Broad Institute Genome Sequencing Center for Infectious Disease"/>
            <person name="Wu L."/>
            <person name="Ma J."/>
        </authorList>
    </citation>
    <scope>NUCLEOTIDE SEQUENCE [LARGE SCALE GENOMIC DNA]</scope>
    <source>
        <strain evidence="4 5">JCM 16022</strain>
    </source>
</reference>
<keyword evidence="2" id="KW-0443">Lipid metabolism</keyword>
<dbReference type="Gene3D" id="3.90.226.10">
    <property type="entry name" value="2-enoyl-CoA Hydratase, Chain A, domain 1"/>
    <property type="match status" value="1"/>
</dbReference>
<gene>
    <name evidence="4" type="ORF">GCM10009844_32970</name>
</gene>
<dbReference type="EMBL" id="BAAAQR010000011">
    <property type="protein sequence ID" value="GAA2151155.1"/>
    <property type="molecule type" value="Genomic_DNA"/>
</dbReference>
<keyword evidence="5" id="KW-1185">Reference proteome</keyword>